<comment type="similarity">
    <text evidence="1">Belongs to the short-chain dehydrogenases/reductases (SDR) family.</text>
</comment>
<evidence type="ECO:0000256" key="1">
    <source>
        <dbReference type="ARBA" id="ARBA00006484"/>
    </source>
</evidence>
<protein>
    <submittedName>
        <fullName evidence="4">Uncharacterized protein</fullName>
    </submittedName>
</protein>
<evidence type="ECO:0000256" key="2">
    <source>
        <dbReference type="ARBA" id="ARBA00022857"/>
    </source>
</evidence>
<keyword evidence="5" id="KW-1185">Reference proteome</keyword>
<dbReference type="Gene3D" id="3.40.50.720">
    <property type="entry name" value="NAD(P)-binding Rossmann-like Domain"/>
    <property type="match status" value="1"/>
</dbReference>
<gene>
    <name evidence="4" type="ORF">EDB81DRAFT_689899</name>
</gene>
<dbReference type="FunFam" id="3.40.50.720:FF:000084">
    <property type="entry name" value="Short-chain dehydrogenase reductase"/>
    <property type="match status" value="1"/>
</dbReference>
<keyword evidence="2" id="KW-0521">NADP</keyword>
<dbReference type="PANTHER" id="PTHR24321:SF8">
    <property type="entry name" value="ESTRADIOL 17-BETA-DEHYDROGENASE 8-RELATED"/>
    <property type="match status" value="1"/>
</dbReference>
<evidence type="ECO:0000313" key="5">
    <source>
        <dbReference type="Proteomes" id="UP000738349"/>
    </source>
</evidence>
<keyword evidence="3" id="KW-0560">Oxidoreductase</keyword>
<dbReference type="PANTHER" id="PTHR24321">
    <property type="entry name" value="DEHYDROGENASES, SHORT CHAIN"/>
    <property type="match status" value="1"/>
</dbReference>
<dbReference type="PRINTS" id="PR00081">
    <property type="entry name" value="GDHRDH"/>
</dbReference>
<dbReference type="InterPro" id="IPR002347">
    <property type="entry name" value="SDR_fam"/>
</dbReference>
<dbReference type="PROSITE" id="PS00061">
    <property type="entry name" value="ADH_SHORT"/>
    <property type="match status" value="1"/>
</dbReference>
<dbReference type="SUPFAM" id="SSF51735">
    <property type="entry name" value="NAD(P)-binding Rossmann-fold domains"/>
    <property type="match status" value="1"/>
</dbReference>
<sequence>MPPQIPCSDIYPVLKDKVALITGGAQGMGRATAEVFLKAGAKVVICDLQTDKGDEVAKELSAFGEIYFTRADISSAEDVVALIKFAVDKFGRLDCAVNNAALTPDKTPLTDFDETYWDKLVGINLTGTALCIKHQMKQFLAQGGGGAIVNIASINAFKPQPNMPAYTAAKHALIGLTKHASMEGGPHGIRVNAVAPGAILTVMAEKALEIMGTTHDEFAPTVSYLNRFGMPHEVAQGSLWLCSPAASYVTGITLPIDGGFLAK</sequence>
<dbReference type="InterPro" id="IPR036291">
    <property type="entry name" value="NAD(P)-bd_dom_sf"/>
</dbReference>
<comment type="caution">
    <text evidence="4">The sequence shown here is derived from an EMBL/GenBank/DDBJ whole genome shotgun (WGS) entry which is preliminary data.</text>
</comment>
<dbReference type="NCBIfam" id="NF005559">
    <property type="entry name" value="PRK07231.1"/>
    <property type="match status" value="1"/>
</dbReference>
<dbReference type="InterPro" id="IPR020904">
    <property type="entry name" value="Sc_DH/Rdtase_CS"/>
</dbReference>
<name>A0A9P9ERU6_9HYPO</name>
<evidence type="ECO:0000313" key="4">
    <source>
        <dbReference type="EMBL" id="KAH7143411.1"/>
    </source>
</evidence>
<dbReference type="CDD" id="cd05233">
    <property type="entry name" value="SDR_c"/>
    <property type="match status" value="1"/>
</dbReference>
<reference evidence="4" key="1">
    <citation type="journal article" date="2021" name="Nat. Commun.">
        <title>Genetic determinants of endophytism in the Arabidopsis root mycobiome.</title>
        <authorList>
            <person name="Mesny F."/>
            <person name="Miyauchi S."/>
            <person name="Thiergart T."/>
            <person name="Pickel B."/>
            <person name="Atanasova L."/>
            <person name="Karlsson M."/>
            <person name="Huettel B."/>
            <person name="Barry K.W."/>
            <person name="Haridas S."/>
            <person name="Chen C."/>
            <person name="Bauer D."/>
            <person name="Andreopoulos W."/>
            <person name="Pangilinan J."/>
            <person name="LaButti K."/>
            <person name="Riley R."/>
            <person name="Lipzen A."/>
            <person name="Clum A."/>
            <person name="Drula E."/>
            <person name="Henrissat B."/>
            <person name="Kohler A."/>
            <person name="Grigoriev I.V."/>
            <person name="Martin F.M."/>
            <person name="Hacquard S."/>
        </authorList>
    </citation>
    <scope>NUCLEOTIDE SEQUENCE</scope>
    <source>
        <strain evidence="4">MPI-CAGE-AT-0147</strain>
    </source>
</reference>
<organism evidence="4 5">
    <name type="scientific">Dactylonectria macrodidyma</name>
    <dbReference type="NCBI Taxonomy" id="307937"/>
    <lineage>
        <taxon>Eukaryota</taxon>
        <taxon>Fungi</taxon>
        <taxon>Dikarya</taxon>
        <taxon>Ascomycota</taxon>
        <taxon>Pezizomycotina</taxon>
        <taxon>Sordariomycetes</taxon>
        <taxon>Hypocreomycetidae</taxon>
        <taxon>Hypocreales</taxon>
        <taxon>Nectriaceae</taxon>
        <taxon>Dactylonectria</taxon>
    </lineage>
</organism>
<dbReference type="OrthoDB" id="47007at2759"/>
<dbReference type="Proteomes" id="UP000738349">
    <property type="component" value="Unassembled WGS sequence"/>
</dbReference>
<dbReference type="PRINTS" id="PR00080">
    <property type="entry name" value="SDRFAMILY"/>
</dbReference>
<dbReference type="Pfam" id="PF13561">
    <property type="entry name" value="adh_short_C2"/>
    <property type="match status" value="1"/>
</dbReference>
<evidence type="ECO:0000256" key="3">
    <source>
        <dbReference type="ARBA" id="ARBA00023002"/>
    </source>
</evidence>
<dbReference type="GO" id="GO:0016491">
    <property type="term" value="F:oxidoreductase activity"/>
    <property type="evidence" value="ECO:0007669"/>
    <property type="project" value="UniProtKB-KW"/>
</dbReference>
<accession>A0A9P9ERU6</accession>
<dbReference type="EMBL" id="JAGMUV010000009">
    <property type="protein sequence ID" value="KAH7143411.1"/>
    <property type="molecule type" value="Genomic_DNA"/>
</dbReference>
<proteinExistence type="inferred from homology"/>
<dbReference type="AlphaFoldDB" id="A0A9P9ERU6"/>